<proteinExistence type="predicted"/>
<dbReference type="GeneID" id="18564120"/>
<organism evidence="2 3">
    <name type="scientific">Rhodococcus phage ReqiPine5</name>
    <dbReference type="NCBI Taxonomy" id="691963"/>
    <lineage>
        <taxon>Viruses</taxon>
        <taxon>Duplodnaviria</taxon>
        <taxon>Heunggongvirae</taxon>
        <taxon>Uroviricota</taxon>
        <taxon>Caudoviricetes</taxon>
        <taxon>Caudoviricetes incertae sedis</taxon>
        <taxon>Reqipinevirus</taxon>
        <taxon>Reqipinevirus reqipine5</taxon>
    </lineage>
</organism>
<sequence>MDYTAYLLFLVLLGSFATYRITRVLTYDDISVPLRLAILRRVKPSNPIATFIQCPWCVSIWIGAFVALYLTLAFDLSWWLFLPMLLVFSAVTGFIAAKYDTDTEDVD</sequence>
<protein>
    <submittedName>
        <fullName evidence="2">Gp09</fullName>
    </submittedName>
</protein>
<evidence type="ECO:0000313" key="3">
    <source>
        <dbReference type="Proteomes" id="UP000001504"/>
    </source>
</evidence>
<reference evidence="2 3" key="1">
    <citation type="journal article" date="2011" name="Appl. Environ. Microbiol.">
        <title>Genomic and functional analyses of Rhodococcus equi phages ReqiPepy6, ReqiPoco6, ReqiPine5, and ReqiDocB7.</title>
        <authorList>
            <person name="Summer E.J."/>
            <person name="Liu M."/>
            <person name="Gill J.J."/>
            <person name="Grant M."/>
            <person name="Chan-Cortes T.N."/>
            <person name="Ferguson L."/>
            <person name="Janes C."/>
            <person name="Lange K."/>
            <person name="Bertoli M."/>
            <person name="Moore C."/>
            <person name="Orchard R.C."/>
            <person name="Cohen N."/>
            <person name="Young R."/>
        </authorList>
    </citation>
    <scope>NUCLEOTIDE SEQUENCE [LARGE SCALE GENOMIC DNA]</scope>
</reference>
<keyword evidence="1" id="KW-0472">Membrane</keyword>
<feature type="transmembrane region" description="Helical" evidence="1">
    <location>
        <begin position="6"/>
        <end position="27"/>
    </location>
</feature>
<dbReference type="EMBL" id="GU580943">
    <property type="protein sequence ID" value="ADD81114.1"/>
    <property type="molecule type" value="Genomic_DNA"/>
</dbReference>
<keyword evidence="3" id="KW-1185">Reference proteome</keyword>
<dbReference type="KEGG" id="vg:18564120"/>
<evidence type="ECO:0000313" key="2">
    <source>
        <dbReference type="EMBL" id="ADD81114.1"/>
    </source>
</evidence>
<dbReference type="RefSeq" id="YP_009016190.1">
    <property type="nucleotide sequence ID" value="NC_023722.1"/>
</dbReference>
<keyword evidence="1" id="KW-1133">Transmembrane helix</keyword>
<evidence type="ECO:0000256" key="1">
    <source>
        <dbReference type="SAM" id="Phobius"/>
    </source>
</evidence>
<feature type="transmembrane region" description="Helical" evidence="1">
    <location>
        <begin position="76"/>
        <end position="97"/>
    </location>
</feature>
<gene>
    <name evidence="2" type="ORF">ReqiPine5gene09</name>
</gene>
<feature type="transmembrane region" description="Helical" evidence="1">
    <location>
        <begin position="48"/>
        <end position="70"/>
    </location>
</feature>
<keyword evidence="1" id="KW-0812">Transmembrane</keyword>
<name>D4P7Y4_9CAUD</name>
<accession>D4P7Y4</accession>
<dbReference type="Proteomes" id="UP000001504">
    <property type="component" value="Segment"/>
</dbReference>
<dbReference type="OrthoDB" id="17352at10239"/>